<accession>A0ABU5L9I4</accession>
<comment type="caution">
    <text evidence="1">The sequence shown here is derived from an EMBL/GenBank/DDBJ whole genome shotgun (WGS) entry which is preliminary data.</text>
</comment>
<sequence length="98" mass="11125">MAISRKPIKGTNNHTKKDLIEEIINKGGSSAIDHEQTEHKYATQLKITVRLPAKVIQIIDLYVKDSMSTTTRNQFIKEAIADKLNKLKTQDIIDDYVS</sequence>
<gene>
    <name evidence="1" type="ORF">Cyrtocomes_01178</name>
</gene>
<organism evidence="1 2">
    <name type="scientific">Candidatus Cyrtobacter comes</name>
    <dbReference type="NCBI Taxonomy" id="675776"/>
    <lineage>
        <taxon>Bacteria</taxon>
        <taxon>Pseudomonadati</taxon>
        <taxon>Pseudomonadota</taxon>
        <taxon>Alphaproteobacteria</taxon>
        <taxon>Rickettsiales</taxon>
        <taxon>Candidatus Midichloriaceae</taxon>
        <taxon>Candidatus Cyrtobacter</taxon>
    </lineage>
</organism>
<dbReference type="EMBL" id="JARGYT010000112">
    <property type="protein sequence ID" value="MDZ5762783.1"/>
    <property type="molecule type" value="Genomic_DNA"/>
</dbReference>
<protein>
    <recommendedName>
        <fullName evidence="3">Ribbon-helix-helix protein CopG domain-containing protein</fullName>
    </recommendedName>
</protein>
<keyword evidence="2" id="KW-1185">Reference proteome</keyword>
<evidence type="ECO:0000313" key="1">
    <source>
        <dbReference type="EMBL" id="MDZ5762783.1"/>
    </source>
</evidence>
<proteinExistence type="predicted"/>
<name>A0ABU5L9I4_9RICK</name>
<reference evidence="1 2" key="1">
    <citation type="submission" date="2023-02" db="EMBL/GenBank/DDBJ databases">
        <title>Host association and intracellularity evolved multiple times independently in the Rickettsiales.</title>
        <authorList>
            <person name="Castelli M."/>
            <person name="Nardi T."/>
            <person name="Gammuto L."/>
            <person name="Bellinzona G."/>
            <person name="Sabaneyeva E."/>
            <person name="Potekhin A."/>
            <person name="Serra V."/>
            <person name="Petroni G."/>
            <person name="Sassera D."/>
        </authorList>
    </citation>
    <scope>NUCLEOTIDE SEQUENCE [LARGE SCALE GENOMIC DNA]</scope>
    <source>
        <strain evidence="1 2">BOD18</strain>
    </source>
</reference>
<evidence type="ECO:0008006" key="3">
    <source>
        <dbReference type="Google" id="ProtNLM"/>
    </source>
</evidence>
<dbReference type="Proteomes" id="UP001293791">
    <property type="component" value="Unassembled WGS sequence"/>
</dbReference>
<evidence type="ECO:0000313" key="2">
    <source>
        <dbReference type="Proteomes" id="UP001293791"/>
    </source>
</evidence>
<dbReference type="RefSeq" id="WP_322498225.1">
    <property type="nucleotide sequence ID" value="NZ_JARGYT010000112.1"/>
</dbReference>